<feature type="region of interest" description="Disordered" evidence="1">
    <location>
        <begin position="1"/>
        <end position="33"/>
    </location>
</feature>
<name>A0A482WS63_LAOST</name>
<sequence length="212" mass="25282">MARSKKEQERYLEKRREMKKMSMRKAREKLRSDPVKYEEIKAKDRDRYRRKKEEGKVKLIGEMSNRDQRRIRQEWRKRSEKYRLKKKNEENIHDFVVSNSPPLTPESQIEIIQPSTSRQQECAVVATVSVQAYPLGVQLTQFESRPVEAELQCDILQRDTRNVNTESLQTSVLNEYGDLEGPKEEEEIHALTVGRDRKIKIADAWRRVHRFP</sequence>
<dbReference type="STRING" id="195883.A0A482WS63"/>
<dbReference type="AlphaFoldDB" id="A0A482WS63"/>
<feature type="compositionally biased region" description="Basic and acidic residues" evidence="1">
    <location>
        <begin position="1"/>
        <end position="20"/>
    </location>
</feature>
<dbReference type="OrthoDB" id="6777838at2759"/>
<evidence type="ECO:0000256" key="1">
    <source>
        <dbReference type="SAM" id="MobiDB-lite"/>
    </source>
</evidence>
<dbReference type="Proteomes" id="UP000291343">
    <property type="component" value="Unassembled WGS sequence"/>
</dbReference>
<protein>
    <submittedName>
        <fullName evidence="2">Uncharacterized protein</fullName>
    </submittedName>
</protein>
<dbReference type="InParanoid" id="A0A482WS63"/>
<evidence type="ECO:0000313" key="3">
    <source>
        <dbReference type="Proteomes" id="UP000291343"/>
    </source>
</evidence>
<dbReference type="EMBL" id="QKKF02026398">
    <property type="protein sequence ID" value="RZF36459.1"/>
    <property type="molecule type" value="Genomic_DNA"/>
</dbReference>
<proteinExistence type="predicted"/>
<keyword evidence="3" id="KW-1185">Reference proteome</keyword>
<evidence type="ECO:0000313" key="2">
    <source>
        <dbReference type="EMBL" id="RZF36459.1"/>
    </source>
</evidence>
<reference evidence="2 3" key="1">
    <citation type="journal article" date="2017" name="Gigascience">
        <title>Genome sequence of the small brown planthopper, Laodelphax striatellus.</title>
        <authorList>
            <person name="Zhu J."/>
            <person name="Jiang F."/>
            <person name="Wang X."/>
            <person name="Yang P."/>
            <person name="Bao Y."/>
            <person name="Zhao W."/>
            <person name="Wang W."/>
            <person name="Lu H."/>
            <person name="Wang Q."/>
            <person name="Cui N."/>
            <person name="Li J."/>
            <person name="Chen X."/>
            <person name="Luo L."/>
            <person name="Yu J."/>
            <person name="Kang L."/>
            <person name="Cui F."/>
        </authorList>
    </citation>
    <scope>NUCLEOTIDE SEQUENCE [LARGE SCALE GENOMIC DNA]</scope>
    <source>
        <strain evidence="2">Lst14</strain>
    </source>
</reference>
<gene>
    <name evidence="2" type="ORF">LSTR_LSTR009555</name>
</gene>
<organism evidence="2 3">
    <name type="scientific">Laodelphax striatellus</name>
    <name type="common">Small brown planthopper</name>
    <name type="synonym">Delphax striatella</name>
    <dbReference type="NCBI Taxonomy" id="195883"/>
    <lineage>
        <taxon>Eukaryota</taxon>
        <taxon>Metazoa</taxon>
        <taxon>Ecdysozoa</taxon>
        <taxon>Arthropoda</taxon>
        <taxon>Hexapoda</taxon>
        <taxon>Insecta</taxon>
        <taxon>Pterygota</taxon>
        <taxon>Neoptera</taxon>
        <taxon>Paraneoptera</taxon>
        <taxon>Hemiptera</taxon>
        <taxon>Auchenorrhyncha</taxon>
        <taxon>Fulgoroidea</taxon>
        <taxon>Delphacidae</taxon>
        <taxon>Criomorphinae</taxon>
        <taxon>Laodelphax</taxon>
    </lineage>
</organism>
<accession>A0A482WS63</accession>
<comment type="caution">
    <text evidence="2">The sequence shown here is derived from an EMBL/GenBank/DDBJ whole genome shotgun (WGS) entry which is preliminary data.</text>
</comment>